<dbReference type="InterPro" id="IPR029016">
    <property type="entry name" value="GAF-like_dom_sf"/>
</dbReference>
<proteinExistence type="predicted"/>
<evidence type="ECO:0000313" key="1">
    <source>
        <dbReference type="EMBL" id="CAG4884494.1"/>
    </source>
</evidence>
<dbReference type="AlphaFoldDB" id="A0A916J4H1"/>
<evidence type="ECO:0000313" key="2">
    <source>
        <dbReference type="Proteomes" id="UP000742786"/>
    </source>
</evidence>
<dbReference type="PANTHER" id="PTHR38765:SF1">
    <property type="entry name" value="DUF484 DOMAIN-CONTAINING PROTEIN"/>
    <property type="match status" value="1"/>
</dbReference>
<dbReference type="EMBL" id="CAJQUM010000001">
    <property type="protein sequence ID" value="CAG4884494.1"/>
    <property type="molecule type" value="Genomic_DNA"/>
</dbReference>
<dbReference type="RefSeq" id="WP_220636344.1">
    <property type="nucleotide sequence ID" value="NZ_CAJQUM010000001.1"/>
</dbReference>
<keyword evidence="2" id="KW-1185">Reference proteome</keyword>
<dbReference type="Pfam" id="PF04340">
    <property type="entry name" value="DUF484"/>
    <property type="match status" value="1"/>
</dbReference>
<dbReference type="PANTHER" id="PTHR38765">
    <property type="entry name" value="DUF484 DOMAIN-CONTAINING PROTEIN"/>
    <property type="match status" value="1"/>
</dbReference>
<organism evidence="1 2">
    <name type="scientific">Georgfuchsia toluolica</name>
    <dbReference type="NCBI Taxonomy" id="424218"/>
    <lineage>
        <taxon>Bacteria</taxon>
        <taxon>Pseudomonadati</taxon>
        <taxon>Pseudomonadota</taxon>
        <taxon>Betaproteobacteria</taxon>
        <taxon>Nitrosomonadales</taxon>
        <taxon>Sterolibacteriaceae</taxon>
        <taxon>Georgfuchsia</taxon>
    </lineage>
</organism>
<reference evidence="1" key="1">
    <citation type="submission" date="2021-04" db="EMBL/GenBank/DDBJ databases">
        <authorList>
            <person name="Hornung B."/>
        </authorList>
    </citation>
    <scope>NUCLEOTIDE SEQUENCE</scope>
    <source>
        <strain evidence="1">G5G6</strain>
    </source>
</reference>
<protein>
    <recommendedName>
        <fullName evidence="3">DUF484 family protein</fullName>
    </recommendedName>
</protein>
<dbReference type="InterPro" id="IPR007435">
    <property type="entry name" value="DUF484"/>
</dbReference>
<dbReference type="Proteomes" id="UP000742786">
    <property type="component" value="Unassembled WGS sequence"/>
</dbReference>
<name>A0A916J4H1_9PROT</name>
<dbReference type="Gene3D" id="3.30.450.40">
    <property type="match status" value="1"/>
</dbReference>
<gene>
    <name evidence="1" type="ORF">GTOL_12377</name>
</gene>
<accession>A0A916J4H1</accession>
<comment type="caution">
    <text evidence="1">The sequence shown here is derived from an EMBL/GenBank/DDBJ whole genome shotgun (WGS) entry which is preliminary data.</text>
</comment>
<evidence type="ECO:0008006" key="3">
    <source>
        <dbReference type="Google" id="ProtNLM"/>
    </source>
</evidence>
<sequence>MNADEVASFLHAHPDFFIDHAELLAEMNFSNTHGASAVSLVERQVGLLRDKAKLLEGKLGELIGFGEENDIIAEKVHRLAVDLQGANDMSRAVGALYTHLTGAFTVPCVAVRLWGIAAGDAETAEEFQPVSDAIKLVVNSLQHPYCGPVEGQEAALWFGERSTPIRSLTQIPLREQGFGGACFGLLVLASEDPYRFYSDMGTLYLSRIGDLAAAALLRVVG</sequence>